<protein>
    <submittedName>
        <fullName evidence="2">AFR475Cp</fullName>
    </submittedName>
</protein>
<dbReference type="PANTHER" id="PTHR21377">
    <property type="entry name" value="PROTEIN FAM210B, MITOCHONDRIAL"/>
    <property type="match status" value="1"/>
</dbReference>
<dbReference type="Pfam" id="PF06916">
    <property type="entry name" value="FAM210A-B_dom"/>
    <property type="match status" value="1"/>
</dbReference>
<name>Q752U8_EREGS</name>
<keyword evidence="3" id="KW-1185">Reference proteome</keyword>
<gene>
    <name evidence="2" type="ORF">AGOS_AFR475C</name>
</gene>
<evidence type="ECO:0000313" key="3">
    <source>
        <dbReference type="Proteomes" id="UP000000591"/>
    </source>
</evidence>
<feature type="domain" description="DUF1279" evidence="1">
    <location>
        <begin position="46"/>
        <end position="164"/>
    </location>
</feature>
<dbReference type="InParanoid" id="Q752U8"/>
<dbReference type="InterPro" id="IPR009688">
    <property type="entry name" value="FAM210A/B-like_dom"/>
</dbReference>
<reference evidence="2 3" key="1">
    <citation type="journal article" date="2004" name="Science">
        <title>The Ashbya gossypii genome as a tool for mapping the ancient Saccharomyces cerevisiae genome.</title>
        <authorList>
            <person name="Dietrich F.S."/>
            <person name="Voegeli S."/>
            <person name="Brachat S."/>
            <person name="Lerch A."/>
            <person name="Gates K."/>
            <person name="Steiner S."/>
            <person name="Mohr C."/>
            <person name="Pohlmann R."/>
            <person name="Luedi P."/>
            <person name="Choi S."/>
            <person name="Wing R.A."/>
            <person name="Flavier A."/>
            <person name="Gaffney T.D."/>
            <person name="Philippsen P."/>
        </authorList>
    </citation>
    <scope>NUCLEOTIDE SEQUENCE [LARGE SCALE GENOMIC DNA]</scope>
    <source>
        <strain evidence="3">ATCC 10895 / CBS 109.51 / FGSC 9923 / NRRL Y-1056</strain>
    </source>
</reference>
<evidence type="ECO:0000313" key="2">
    <source>
        <dbReference type="EMBL" id="AAS53846.1"/>
    </source>
</evidence>
<evidence type="ECO:0000259" key="1">
    <source>
        <dbReference type="Pfam" id="PF06916"/>
    </source>
</evidence>
<organism evidence="2 3">
    <name type="scientific">Eremothecium gossypii (strain ATCC 10895 / CBS 109.51 / FGSC 9923 / NRRL Y-1056)</name>
    <name type="common">Yeast</name>
    <name type="synonym">Ashbya gossypii</name>
    <dbReference type="NCBI Taxonomy" id="284811"/>
    <lineage>
        <taxon>Eukaryota</taxon>
        <taxon>Fungi</taxon>
        <taxon>Dikarya</taxon>
        <taxon>Ascomycota</taxon>
        <taxon>Saccharomycotina</taxon>
        <taxon>Saccharomycetes</taxon>
        <taxon>Saccharomycetales</taxon>
        <taxon>Saccharomycetaceae</taxon>
        <taxon>Eremothecium</taxon>
    </lineage>
</organism>
<dbReference type="eggNOG" id="KOG4526">
    <property type="taxonomic scope" value="Eukaryota"/>
</dbReference>
<dbReference type="PANTHER" id="PTHR21377:SF0">
    <property type="entry name" value="PROTEIN FAM210B, MITOCHONDRIAL"/>
    <property type="match status" value="1"/>
</dbReference>
<dbReference type="OMA" id="VHSMGQE"/>
<reference evidence="3" key="2">
    <citation type="journal article" date="2013" name="G3 (Bethesda)">
        <title>Genomes of Ashbya fungi isolated from insects reveal four mating-type loci, numerous translocations, lack of transposons, and distinct gene duplications.</title>
        <authorList>
            <person name="Dietrich F.S."/>
            <person name="Voegeli S."/>
            <person name="Kuo S."/>
            <person name="Philippsen P."/>
        </authorList>
    </citation>
    <scope>GENOME REANNOTATION</scope>
    <source>
        <strain evidence="3">ATCC 10895 / CBS 109.51 / FGSC 9923 / NRRL Y-1056</strain>
    </source>
</reference>
<dbReference type="EMBL" id="AE016819">
    <property type="protein sequence ID" value="AAS53846.1"/>
    <property type="molecule type" value="Genomic_DNA"/>
</dbReference>
<accession>Q752U8</accession>
<dbReference type="HOGENOM" id="CLU_059211_2_0_1"/>
<dbReference type="FunCoup" id="Q752U8">
    <property type="interactions" value="30"/>
</dbReference>
<dbReference type="OrthoDB" id="426386at2759"/>
<dbReference type="Proteomes" id="UP000000591">
    <property type="component" value="Chromosome VI"/>
</dbReference>
<dbReference type="AlphaFoldDB" id="Q752U8"/>
<dbReference type="GO" id="GO:0005739">
    <property type="term" value="C:mitochondrion"/>
    <property type="evidence" value="ECO:0000318"/>
    <property type="project" value="GO_Central"/>
</dbReference>
<sequence length="189" mass="21352">MLRNGSRLLGRLTSPAHFPRVGRMNLFCNLRRDFTNGQDAAPKKKGLKALMQTYGWSALAVYMAISAIDLPLCYFGVHSLGEKTIKVYMNRLKNVFDCGKEEHLLISEIEILQEERERIKQTASGESIWRQLMNSNFLTEFLIAYGIHKSLVFIRVPITAAATPAIVKALQHWGFNIGKLKKVASKADK</sequence>
<dbReference type="GeneID" id="4622301"/>
<dbReference type="InterPro" id="IPR045866">
    <property type="entry name" value="FAM210A/B-like"/>
</dbReference>
<dbReference type="KEGG" id="ago:AGOS_AFR475C"/>
<dbReference type="RefSeq" id="NP_986022.1">
    <property type="nucleotide sequence ID" value="NM_212158.1"/>
</dbReference>
<proteinExistence type="predicted"/>